<evidence type="ECO:0000256" key="1">
    <source>
        <dbReference type="SAM" id="MobiDB-lite"/>
    </source>
</evidence>
<feature type="compositionally biased region" description="Low complexity" evidence="1">
    <location>
        <begin position="1"/>
        <end position="13"/>
    </location>
</feature>
<accession>A0A0V0QV22</accession>
<proteinExistence type="predicted"/>
<feature type="compositionally biased region" description="Basic and acidic residues" evidence="1">
    <location>
        <begin position="14"/>
        <end position="26"/>
    </location>
</feature>
<evidence type="ECO:0000313" key="3">
    <source>
        <dbReference type="Proteomes" id="UP000054937"/>
    </source>
</evidence>
<feature type="compositionally biased region" description="Low complexity" evidence="1">
    <location>
        <begin position="48"/>
        <end position="67"/>
    </location>
</feature>
<comment type="caution">
    <text evidence="2">The sequence shown here is derived from an EMBL/GenBank/DDBJ whole genome shotgun (WGS) entry which is preliminary data.</text>
</comment>
<feature type="region of interest" description="Disordered" evidence="1">
    <location>
        <begin position="1"/>
        <end position="79"/>
    </location>
</feature>
<evidence type="ECO:0000313" key="2">
    <source>
        <dbReference type="EMBL" id="KRX05800.1"/>
    </source>
</evidence>
<dbReference type="EMBL" id="LDAU01000104">
    <property type="protein sequence ID" value="KRX05800.1"/>
    <property type="molecule type" value="Genomic_DNA"/>
</dbReference>
<sequence>MDFNSNPNLNSNDLDYKKQKKTDDKLQNGILDHINNKSKQNSSQQATKNLQKQLQNGVQQQNTKQQTSEIKKNPKHNQVNQEINIVQNQKYQLDKQDFDTVIVGGGCSSLALLVNAYRSDRLESLIKNKGLCIIEQTDRFGGGSLEENLIPSNTPAIGIIKYIMKNPEANMLIGDFLGHIQYDENTKKFNPQKQKWLSI</sequence>
<dbReference type="InParanoid" id="A0A0V0QV22"/>
<gene>
    <name evidence="2" type="ORF">PPERSA_02332</name>
</gene>
<dbReference type="AlphaFoldDB" id="A0A0V0QV22"/>
<feature type="compositionally biased region" description="Polar residues" evidence="1">
    <location>
        <begin position="37"/>
        <end position="47"/>
    </location>
</feature>
<protein>
    <submittedName>
        <fullName evidence="2">Uncharacterized protein</fullName>
    </submittedName>
</protein>
<name>A0A0V0QV22_PSEPJ</name>
<keyword evidence="3" id="KW-1185">Reference proteome</keyword>
<dbReference type="Proteomes" id="UP000054937">
    <property type="component" value="Unassembled WGS sequence"/>
</dbReference>
<reference evidence="2 3" key="1">
    <citation type="journal article" date="2015" name="Sci. Rep.">
        <title>Genome of the facultative scuticociliatosis pathogen Pseudocohnilembus persalinus provides insight into its virulence through horizontal gene transfer.</title>
        <authorList>
            <person name="Xiong J."/>
            <person name="Wang G."/>
            <person name="Cheng J."/>
            <person name="Tian M."/>
            <person name="Pan X."/>
            <person name="Warren A."/>
            <person name="Jiang C."/>
            <person name="Yuan D."/>
            <person name="Miao W."/>
        </authorList>
    </citation>
    <scope>NUCLEOTIDE SEQUENCE [LARGE SCALE GENOMIC DNA]</scope>
    <source>
        <strain evidence="2">36N120E</strain>
    </source>
</reference>
<organism evidence="2 3">
    <name type="scientific">Pseudocohnilembus persalinus</name>
    <name type="common">Ciliate</name>
    <dbReference type="NCBI Taxonomy" id="266149"/>
    <lineage>
        <taxon>Eukaryota</taxon>
        <taxon>Sar</taxon>
        <taxon>Alveolata</taxon>
        <taxon>Ciliophora</taxon>
        <taxon>Intramacronucleata</taxon>
        <taxon>Oligohymenophorea</taxon>
        <taxon>Scuticociliatia</taxon>
        <taxon>Philasterida</taxon>
        <taxon>Pseudocohnilembidae</taxon>
        <taxon>Pseudocohnilembus</taxon>
    </lineage>
</organism>